<sequence length="80" mass="9311">MEQEVVKIKATWEEEKRKKEKRKRKKDFQSPSSHSMTSVGETQEGKGLPEPKFPVHDSVGKTQELGLKDWIYDTKGRHIT</sequence>
<feature type="compositionally biased region" description="Basic and acidic residues" evidence="1">
    <location>
        <begin position="43"/>
        <end position="59"/>
    </location>
</feature>
<feature type="compositionally biased region" description="Polar residues" evidence="1">
    <location>
        <begin position="29"/>
        <end position="41"/>
    </location>
</feature>
<organism evidence="2 3">
    <name type="scientific">Potamilus streckersoni</name>
    <dbReference type="NCBI Taxonomy" id="2493646"/>
    <lineage>
        <taxon>Eukaryota</taxon>
        <taxon>Metazoa</taxon>
        <taxon>Spiralia</taxon>
        <taxon>Lophotrochozoa</taxon>
        <taxon>Mollusca</taxon>
        <taxon>Bivalvia</taxon>
        <taxon>Autobranchia</taxon>
        <taxon>Heteroconchia</taxon>
        <taxon>Palaeoheterodonta</taxon>
        <taxon>Unionida</taxon>
        <taxon>Unionoidea</taxon>
        <taxon>Unionidae</taxon>
        <taxon>Ambleminae</taxon>
        <taxon>Lampsilini</taxon>
        <taxon>Potamilus</taxon>
    </lineage>
</organism>
<keyword evidence="3" id="KW-1185">Reference proteome</keyword>
<dbReference type="Proteomes" id="UP001195483">
    <property type="component" value="Unassembled WGS sequence"/>
</dbReference>
<dbReference type="AlphaFoldDB" id="A0AAE0SXN0"/>
<comment type="caution">
    <text evidence="2">The sequence shown here is derived from an EMBL/GenBank/DDBJ whole genome shotgun (WGS) entry which is preliminary data.</text>
</comment>
<protein>
    <submittedName>
        <fullName evidence="2">Uncharacterized protein</fullName>
    </submittedName>
</protein>
<name>A0AAE0SXN0_9BIVA</name>
<feature type="compositionally biased region" description="Basic and acidic residues" evidence="1">
    <location>
        <begin position="1"/>
        <end position="17"/>
    </location>
</feature>
<evidence type="ECO:0000313" key="2">
    <source>
        <dbReference type="EMBL" id="KAK3599674.1"/>
    </source>
</evidence>
<proteinExistence type="predicted"/>
<accession>A0AAE0SXN0</accession>
<gene>
    <name evidence="2" type="ORF">CHS0354_029137</name>
</gene>
<evidence type="ECO:0000313" key="3">
    <source>
        <dbReference type="Proteomes" id="UP001195483"/>
    </source>
</evidence>
<dbReference type="EMBL" id="JAEAOA010001748">
    <property type="protein sequence ID" value="KAK3599674.1"/>
    <property type="molecule type" value="Genomic_DNA"/>
</dbReference>
<reference evidence="2" key="2">
    <citation type="journal article" date="2021" name="Genome Biol. Evol.">
        <title>Developing a high-quality reference genome for a parasitic bivalve with doubly uniparental inheritance (Bivalvia: Unionida).</title>
        <authorList>
            <person name="Smith C.H."/>
        </authorList>
    </citation>
    <scope>NUCLEOTIDE SEQUENCE</scope>
    <source>
        <strain evidence="2">CHS0354</strain>
        <tissue evidence="2">Mantle</tissue>
    </source>
</reference>
<feature type="region of interest" description="Disordered" evidence="1">
    <location>
        <begin position="1"/>
        <end position="67"/>
    </location>
</feature>
<reference evidence="2" key="3">
    <citation type="submission" date="2023-05" db="EMBL/GenBank/DDBJ databases">
        <authorList>
            <person name="Smith C.H."/>
        </authorList>
    </citation>
    <scope>NUCLEOTIDE SEQUENCE</scope>
    <source>
        <strain evidence="2">CHS0354</strain>
        <tissue evidence="2">Mantle</tissue>
    </source>
</reference>
<evidence type="ECO:0000256" key="1">
    <source>
        <dbReference type="SAM" id="MobiDB-lite"/>
    </source>
</evidence>
<reference evidence="2" key="1">
    <citation type="journal article" date="2021" name="Genome Biol. Evol.">
        <title>A High-Quality Reference Genome for a Parasitic Bivalve with Doubly Uniparental Inheritance (Bivalvia: Unionida).</title>
        <authorList>
            <person name="Smith C.H."/>
        </authorList>
    </citation>
    <scope>NUCLEOTIDE SEQUENCE</scope>
    <source>
        <strain evidence="2">CHS0354</strain>
    </source>
</reference>